<dbReference type="Proteomes" id="UP000509241">
    <property type="component" value="Chromosome"/>
</dbReference>
<dbReference type="SUPFAM" id="SSF46785">
    <property type="entry name" value="Winged helix' DNA-binding domain"/>
    <property type="match status" value="1"/>
</dbReference>
<organism evidence="6 7">
    <name type="scientific">Natrinema halophilum</name>
    <dbReference type="NCBI Taxonomy" id="1699371"/>
    <lineage>
        <taxon>Archaea</taxon>
        <taxon>Methanobacteriati</taxon>
        <taxon>Methanobacteriota</taxon>
        <taxon>Stenosarchaea group</taxon>
        <taxon>Halobacteria</taxon>
        <taxon>Halobacteriales</taxon>
        <taxon>Natrialbaceae</taxon>
        <taxon>Natrinema</taxon>
    </lineage>
</organism>
<keyword evidence="1" id="KW-0805">Transcription regulation</keyword>
<dbReference type="GO" id="GO:0045892">
    <property type="term" value="P:negative regulation of DNA-templated transcription"/>
    <property type="evidence" value="ECO:0007669"/>
    <property type="project" value="TreeGrafter"/>
</dbReference>
<evidence type="ECO:0000313" key="7">
    <source>
        <dbReference type="Proteomes" id="UP000509241"/>
    </source>
</evidence>
<dbReference type="Gene3D" id="1.10.10.10">
    <property type="entry name" value="Winged helix-like DNA-binding domain superfamily/Winged helix DNA-binding domain"/>
    <property type="match status" value="1"/>
</dbReference>
<dbReference type="InterPro" id="IPR036388">
    <property type="entry name" value="WH-like_DNA-bd_sf"/>
</dbReference>
<dbReference type="OrthoDB" id="14763at2157"/>
<feature type="domain" description="HTH iclR-type" evidence="4">
    <location>
        <begin position="8"/>
        <end position="67"/>
    </location>
</feature>
<name>A0A7D5H3H1_9EURY</name>
<dbReference type="InterPro" id="IPR011991">
    <property type="entry name" value="ArsR-like_HTH"/>
</dbReference>
<dbReference type="PROSITE" id="PS51077">
    <property type="entry name" value="HTH_ICLR"/>
    <property type="match status" value="1"/>
</dbReference>
<dbReference type="Gene3D" id="3.30.450.40">
    <property type="match status" value="1"/>
</dbReference>
<dbReference type="InterPro" id="IPR014757">
    <property type="entry name" value="Tscrpt_reg_IclR_C"/>
</dbReference>
<dbReference type="KEGG" id="haly:HYG82_13675"/>
<evidence type="ECO:0000259" key="4">
    <source>
        <dbReference type="PROSITE" id="PS51077"/>
    </source>
</evidence>
<dbReference type="GeneID" id="56034360"/>
<dbReference type="PROSITE" id="PS51078">
    <property type="entry name" value="ICLR_ED"/>
    <property type="match status" value="1"/>
</dbReference>
<keyword evidence="7" id="KW-1185">Reference proteome</keyword>
<dbReference type="GO" id="GO:0003700">
    <property type="term" value="F:DNA-binding transcription factor activity"/>
    <property type="evidence" value="ECO:0007669"/>
    <property type="project" value="TreeGrafter"/>
</dbReference>
<evidence type="ECO:0000313" key="6">
    <source>
        <dbReference type="EMBL" id="QLG49831.1"/>
    </source>
</evidence>
<keyword evidence="3" id="KW-0804">Transcription</keyword>
<dbReference type="GO" id="GO:0003677">
    <property type="term" value="F:DNA binding"/>
    <property type="evidence" value="ECO:0007669"/>
    <property type="project" value="UniProtKB-KW"/>
</dbReference>
<dbReference type="AlphaFoldDB" id="A0A7D5H3H1"/>
<feature type="domain" description="IclR-ED" evidence="5">
    <location>
        <begin position="68"/>
        <end position="255"/>
    </location>
</feature>
<dbReference type="Pfam" id="PF01614">
    <property type="entry name" value="IclR_C"/>
    <property type="match status" value="1"/>
</dbReference>
<dbReference type="InterPro" id="IPR036390">
    <property type="entry name" value="WH_DNA-bd_sf"/>
</dbReference>
<evidence type="ECO:0000256" key="2">
    <source>
        <dbReference type="ARBA" id="ARBA00023125"/>
    </source>
</evidence>
<keyword evidence="2" id="KW-0238">DNA-binding</keyword>
<dbReference type="PANTHER" id="PTHR30136">
    <property type="entry name" value="HELIX-TURN-HELIX TRANSCRIPTIONAL REGULATOR, ICLR FAMILY"/>
    <property type="match status" value="1"/>
</dbReference>
<protein>
    <submittedName>
        <fullName evidence="6">IclR family transcriptional regulator</fullName>
    </submittedName>
</protein>
<accession>A0A7D5H3H1</accession>
<dbReference type="SUPFAM" id="SSF55781">
    <property type="entry name" value="GAF domain-like"/>
    <property type="match status" value="1"/>
</dbReference>
<dbReference type="EMBL" id="CP058601">
    <property type="protein sequence ID" value="QLG49831.1"/>
    <property type="molecule type" value="Genomic_DNA"/>
</dbReference>
<proteinExistence type="predicted"/>
<reference evidence="6 7" key="1">
    <citation type="submission" date="2020-07" db="EMBL/GenBank/DDBJ databases">
        <authorList>
            <person name="Cui H."/>
        </authorList>
    </citation>
    <scope>NUCLEOTIDE SEQUENCE [LARGE SCALE GENOMIC DNA]</scope>
    <source>
        <strain evidence="6 7">YPL8</strain>
    </source>
</reference>
<dbReference type="Pfam" id="PF09339">
    <property type="entry name" value="HTH_IclR"/>
    <property type="match status" value="1"/>
</dbReference>
<gene>
    <name evidence="6" type="ORF">HYG82_13675</name>
</gene>
<dbReference type="InterPro" id="IPR050707">
    <property type="entry name" value="HTH_MetabolicPath_Reg"/>
</dbReference>
<dbReference type="SMART" id="SM00346">
    <property type="entry name" value="HTH_ICLR"/>
    <property type="match status" value="1"/>
</dbReference>
<sequence length="266" mass="29563">MKTAKNPVQAVALTTHILQALKEKDGAGITELEDTVDLSKGAIHNHLTTLEENGFVVKSDGIYELGLQFLIFGEYVRNHNDLYVNGKEPTDALADETGEYAHLSTEQHGQGIKLYKSKGDQAVGTRYQQTKLQKPEHLHHTATGKAILAFLPQEEADQIIDHYGLPTRTENTISTRAELNEELETIAQRGFACNDEEEVEGIRAVGAPVRDRNDRVIGAVSVSAPVRRMPDVQFYETLPEKVMKTANVIEANINMAKKSSELRDRM</sequence>
<evidence type="ECO:0000256" key="1">
    <source>
        <dbReference type="ARBA" id="ARBA00023015"/>
    </source>
</evidence>
<dbReference type="RefSeq" id="WP_179261755.1">
    <property type="nucleotide sequence ID" value="NZ_CP058601.1"/>
</dbReference>
<dbReference type="InterPro" id="IPR005471">
    <property type="entry name" value="Tscrpt_reg_IclR_N"/>
</dbReference>
<evidence type="ECO:0000259" key="5">
    <source>
        <dbReference type="PROSITE" id="PS51078"/>
    </source>
</evidence>
<dbReference type="PANTHER" id="PTHR30136:SF35">
    <property type="entry name" value="HTH-TYPE TRANSCRIPTIONAL REGULATOR RV1719"/>
    <property type="match status" value="1"/>
</dbReference>
<evidence type="ECO:0000256" key="3">
    <source>
        <dbReference type="ARBA" id="ARBA00023163"/>
    </source>
</evidence>
<dbReference type="CDD" id="cd00090">
    <property type="entry name" value="HTH_ARSR"/>
    <property type="match status" value="1"/>
</dbReference>
<dbReference type="InterPro" id="IPR029016">
    <property type="entry name" value="GAF-like_dom_sf"/>
</dbReference>